<evidence type="ECO:0000256" key="1">
    <source>
        <dbReference type="SAM" id="Coils"/>
    </source>
</evidence>
<name>A0AAD8IUM4_9APIA</name>
<reference evidence="3" key="1">
    <citation type="submission" date="2023-02" db="EMBL/GenBank/DDBJ databases">
        <title>Genome of toxic invasive species Heracleum sosnowskyi carries increased number of genes despite the absence of recent whole-genome duplications.</title>
        <authorList>
            <person name="Schelkunov M."/>
            <person name="Shtratnikova V."/>
            <person name="Makarenko M."/>
            <person name="Klepikova A."/>
            <person name="Omelchenko D."/>
            <person name="Novikova G."/>
            <person name="Obukhova E."/>
            <person name="Bogdanov V."/>
            <person name="Penin A."/>
            <person name="Logacheva M."/>
        </authorList>
    </citation>
    <scope>NUCLEOTIDE SEQUENCE</scope>
    <source>
        <strain evidence="3">Hsosn_3</strain>
        <tissue evidence="3">Leaf</tissue>
    </source>
</reference>
<dbReference type="Proteomes" id="UP001237642">
    <property type="component" value="Unassembled WGS sequence"/>
</dbReference>
<feature type="compositionally biased region" description="Basic and acidic residues" evidence="2">
    <location>
        <begin position="217"/>
        <end position="229"/>
    </location>
</feature>
<evidence type="ECO:0008006" key="5">
    <source>
        <dbReference type="Google" id="ProtNLM"/>
    </source>
</evidence>
<evidence type="ECO:0000313" key="4">
    <source>
        <dbReference type="Proteomes" id="UP001237642"/>
    </source>
</evidence>
<feature type="compositionally biased region" description="Acidic residues" evidence="2">
    <location>
        <begin position="300"/>
        <end position="312"/>
    </location>
</feature>
<dbReference type="PANTHER" id="PTHR33144">
    <property type="entry name" value="OS10G0409366 PROTEIN-RELATED"/>
    <property type="match status" value="1"/>
</dbReference>
<keyword evidence="4" id="KW-1185">Reference proteome</keyword>
<dbReference type="EMBL" id="JAUIZM010000003">
    <property type="protein sequence ID" value="KAK1391493.1"/>
    <property type="molecule type" value="Genomic_DNA"/>
</dbReference>
<feature type="compositionally biased region" description="Polar residues" evidence="2">
    <location>
        <begin position="204"/>
        <end position="213"/>
    </location>
</feature>
<proteinExistence type="predicted"/>
<protein>
    <recommendedName>
        <fullName evidence="5">Transposase</fullName>
    </recommendedName>
</protein>
<dbReference type="Pfam" id="PF03004">
    <property type="entry name" value="Transposase_24"/>
    <property type="match status" value="1"/>
</dbReference>
<feature type="region of interest" description="Disordered" evidence="2">
    <location>
        <begin position="284"/>
        <end position="413"/>
    </location>
</feature>
<dbReference type="InterPro" id="IPR004252">
    <property type="entry name" value="Probable_transposase_24"/>
</dbReference>
<sequence length="777" mass="88064">MGQPPEILSGMDIEELLSNFQNEFGKKKKEPGQKRVKKINSPFKKKKLLHPVKSSDGKYLEIRAAIFDMTNIEKDLLCSVLKNAKLPYGSASNISRFVHMKERKVSGYKSHDAHFVLHYLLQFAVKKSSKPVVAIPLIRLGAFLRAIWSKVIDLTKKQVKRQFVTTHQLQQQQKNKKARQLDSLKPPQGGTRKSPRLNKMKQVSDATVCQKPTSARRKLDLKNPPHADETMGENDPEGSEVGSEDTILPPPPPLTEYEIQRAIRVKENNQVFLQLNLPSLSAGMRNSVQRKKGKEKMADGNEDYDPGEDVGSDGDVSVTPPKETKKTNKRKLLMGRGPTTRSRANAPAKPGTEDTSQKEGTCPSPLPGNGSMADFFAMRKRQQEEARIKKDEMEKAEKQKAEMEEAKKGKTDATTSKKVVMNTILTDIEEGDIPVPQRMRGKTRMDKVHMRSLDKRLVIGMNEFFQPITENDKVLSELSSFLGTLAKRCVSLTYVTWRYVPENLRKTMWNYVKARYIIPDELEGWVFESIHASWRGYKGRIKEAHFTAFDNDEMRLENRPDDIPLESFKMLLEYWNDDTVQEKAKKNSAARKSYTDTHTRGPKSFAQIRHKMKKKKPDECQPCFGEVFVETRERVEGREYKTNPEIITKKIKKINEKLSTGDAHDELLSDRKHGPQWLLGRCVKPSKVSSSNAPTDTYVNELTAKIKQGLAAEVEEKVKQIQAEVDEQVNKKVQQNLASVLKKLGEANPNITINIEELCVTAMSDDDGTPITGGSSF</sequence>
<feature type="region of interest" description="Disordered" evidence="2">
    <location>
        <begin position="166"/>
        <end position="254"/>
    </location>
</feature>
<keyword evidence="1" id="KW-0175">Coiled coil</keyword>
<accession>A0AAD8IUM4</accession>
<evidence type="ECO:0000256" key="2">
    <source>
        <dbReference type="SAM" id="MobiDB-lite"/>
    </source>
</evidence>
<reference evidence="3" key="2">
    <citation type="submission" date="2023-05" db="EMBL/GenBank/DDBJ databases">
        <authorList>
            <person name="Schelkunov M.I."/>
        </authorList>
    </citation>
    <scope>NUCLEOTIDE SEQUENCE</scope>
    <source>
        <strain evidence="3">Hsosn_3</strain>
        <tissue evidence="3">Leaf</tissue>
    </source>
</reference>
<feature type="compositionally biased region" description="Basic and acidic residues" evidence="2">
    <location>
        <begin position="381"/>
        <end position="411"/>
    </location>
</feature>
<organism evidence="3 4">
    <name type="scientific">Heracleum sosnowskyi</name>
    <dbReference type="NCBI Taxonomy" id="360622"/>
    <lineage>
        <taxon>Eukaryota</taxon>
        <taxon>Viridiplantae</taxon>
        <taxon>Streptophyta</taxon>
        <taxon>Embryophyta</taxon>
        <taxon>Tracheophyta</taxon>
        <taxon>Spermatophyta</taxon>
        <taxon>Magnoliopsida</taxon>
        <taxon>eudicotyledons</taxon>
        <taxon>Gunneridae</taxon>
        <taxon>Pentapetalae</taxon>
        <taxon>asterids</taxon>
        <taxon>campanulids</taxon>
        <taxon>Apiales</taxon>
        <taxon>Apiaceae</taxon>
        <taxon>Apioideae</taxon>
        <taxon>apioid superclade</taxon>
        <taxon>Tordylieae</taxon>
        <taxon>Tordyliinae</taxon>
        <taxon>Heracleum</taxon>
    </lineage>
</organism>
<evidence type="ECO:0000313" key="3">
    <source>
        <dbReference type="EMBL" id="KAK1391493.1"/>
    </source>
</evidence>
<dbReference type="AlphaFoldDB" id="A0AAD8IUM4"/>
<comment type="caution">
    <text evidence="3">The sequence shown here is derived from an EMBL/GenBank/DDBJ whole genome shotgun (WGS) entry which is preliminary data.</text>
</comment>
<feature type="coiled-coil region" evidence="1">
    <location>
        <begin position="704"/>
        <end position="731"/>
    </location>
</feature>
<dbReference type="PANTHER" id="PTHR33144:SF16">
    <property type="entry name" value="OS02G0129000 PROTEIN"/>
    <property type="match status" value="1"/>
</dbReference>
<gene>
    <name evidence="3" type="ORF">POM88_010549</name>
</gene>